<dbReference type="PROSITE" id="PS51186">
    <property type="entry name" value="GNAT"/>
    <property type="match status" value="1"/>
</dbReference>
<dbReference type="SUPFAM" id="SSF55718">
    <property type="entry name" value="SCP-like"/>
    <property type="match status" value="1"/>
</dbReference>
<dbReference type="EMBL" id="BMQJ01000010">
    <property type="protein sequence ID" value="GGQ08025.1"/>
    <property type="molecule type" value="Genomic_DNA"/>
</dbReference>
<organism evidence="3 4">
    <name type="scientific">Streptosporangium pseudovulgare</name>
    <dbReference type="NCBI Taxonomy" id="35765"/>
    <lineage>
        <taxon>Bacteria</taxon>
        <taxon>Bacillati</taxon>
        <taxon>Actinomycetota</taxon>
        <taxon>Actinomycetes</taxon>
        <taxon>Streptosporangiales</taxon>
        <taxon>Streptosporangiaceae</taxon>
        <taxon>Streptosporangium</taxon>
    </lineage>
</organism>
<evidence type="ECO:0000256" key="1">
    <source>
        <dbReference type="SAM" id="MobiDB-lite"/>
    </source>
</evidence>
<dbReference type="PANTHER" id="PTHR37817:SF1">
    <property type="entry name" value="N-ACETYLTRANSFERASE EIS"/>
    <property type="match status" value="1"/>
</dbReference>
<dbReference type="Pfam" id="PF13530">
    <property type="entry name" value="SCP2_2"/>
    <property type="match status" value="1"/>
</dbReference>
<dbReference type="InterPro" id="IPR000182">
    <property type="entry name" value="GNAT_dom"/>
</dbReference>
<dbReference type="Pfam" id="PF17668">
    <property type="entry name" value="Acetyltransf_17"/>
    <property type="match status" value="1"/>
</dbReference>
<feature type="domain" description="N-acetyltransferase" evidence="2">
    <location>
        <begin position="1"/>
        <end position="150"/>
    </location>
</feature>
<dbReference type="SUPFAM" id="SSF55729">
    <property type="entry name" value="Acyl-CoA N-acyltransferases (Nat)"/>
    <property type="match status" value="1"/>
</dbReference>
<dbReference type="Gene3D" id="3.40.630.30">
    <property type="match status" value="2"/>
</dbReference>
<name>A0ABQ2R1J8_9ACTN</name>
<protein>
    <submittedName>
        <fullName evidence="3">UPF0256 protein</fullName>
    </submittedName>
</protein>
<reference evidence="4" key="1">
    <citation type="journal article" date="2019" name="Int. J. Syst. Evol. Microbiol.">
        <title>The Global Catalogue of Microorganisms (GCM) 10K type strain sequencing project: providing services to taxonomists for standard genome sequencing and annotation.</title>
        <authorList>
            <consortium name="The Broad Institute Genomics Platform"/>
            <consortium name="The Broad Institute Genome Sequencing Center for Infectious Disease"/>
            <person name="Wu L."/>
            <person name="Ma J."/>
        </authorList>
    </citation>
    <scope>NUCLEOTIDE SEQUENCE [LARGE SCALE GENOMIC DNA]</scope>
    <source>
        <strain evidence="4">JCM 3115</strain>
    </source>
</reference>
<dbReference type="InterPro" id="IPR041380">
    <property type="entry name" value="Acetyltransf_17"/>
</dbReference>
<keyword evidence="4" id="KW-1185">Reference proteome</keyword>
<dbReference type="InterPro" id="IPR025559">
    <property type="entry name" value="Eis_dom"/>
</dbReference>
<proteinExistence type="predicted"/>
<evidence type="ECO:0000313" key="3">
    <source>
        <dbReference type="EMBL" id="GGQ08025.1"/>
    </source>
</evidence>
<feature type="region of interest" description="Disordered" evidence="1">
    <location>
        <begin position="306"/>
        <end position="333"/>
    </location>
</feature>
<dbReference type="PANTHER" id="PTHR37817">
    <property type="entry name" value="N-ACETYLTRANSFERASE EIS"/>
    <property type="match status" value="1"/>
</dbReference>
<accession>A0ABQ2R1J8</accession>
<comment type="caution">
    <text evidence="3">The sequence shown here is derived from an EMBL/GenBank/DDBJ whole genome shotgun (WGS) entry which is preliminary data.</text>
</comment>
<dbReference type="InterPro" id="IPR036527">
    <property type="entry name" value="SCP2_sterol-bd_dom_sf"/>
</dbReference>
<evidence type="ECO:0000313" key="4">
    <source>
        <dbReference type="Proteomes" id="UP000611554"/>
    </source>
</evidence>
<dbReference type="Gene3D" id="3.30.1050.10">
    <property type="entry name" value="SCP2 sterol-binding domain"/>
    <property type="match status" value="1"/>
</dbReference>
<gene>
    <name evidence="3" type="ORF">GCM10010140_42990</name>
</gene>
<dbReference type="CDD" id="cd04301">
    <property type="entry name" value="NAT_SF"/>
    <property type="match status" value="1"/>
</dbReference>
<evidence type="ECO:0000259" key="2">
    <source>
        <dbReference type="PROSITE" id="PS51186"/>
    </source>
</evidence>
<dbReference type="InterPro" id="IPR051554">
    <property type="entry name" value="Acetyltransferase_Eis"/>
</dbReference>
<dbReference type="InterPro" id="IPR016181">
    <property type="entry name" value="Acyl_CoA_acyltransferase"/>
</dbReference>
<dbReference type="Pfam" id="PF13527">
    <property type="entry name" value="Acetyltransf_9"/>
    <property type="match status" value="1"/>
</dbReference>
<sequence>MEIRELTAGDLDAALDNRVRAFGPVPEDEAETWRRNALPAVEGGRYLGAFDGARLVATTRIEDFTQWWHGRPLPMGGIASVTVAPEDRGRGVGRTIMRTALDRCAALGLPISALYPATTRLYRSLGWEHAGALHRAVLSTEALRTIRTAGDVPLRRTGPGDARALGEVIGRVHAATRASGPVRRSEAAVRRWLESTRDFVYLAEDGFVAYGWDGHDISVSHLLAGSEATARALWALVGSSSSIAKKVRAAVAPDDPVFWLLGDRVNDEVAQTRWMFRVVDPAAAVAGRGFPAGVTLDAVVHVDDPERPASSGPWHLSVSGGSGTAQPAGALPKTAPALTAGGFSALFAGVPTTTLRRAGALTGPADSDDALDAAFHARPYMTDAF</sequence>
<dbReference type="Proteomes" id="UP000611554">
    <property type="component" value="Unassembled WGS sequence"/>
</dbReference>
<dbReference type="RefSeq" id="WP_189248234.1">
    <property type="nucleotide sequence ID" value="NZ_BMQJ01000010.1"/>
</dbReference>